<dbReference type="InterPro" id="IPR027417">
    <property type="entry name" value="P-loop_NTPase"/>
</dbReference>
<keyword evidence="1" id="KW-0677">Repeat</keyword>
<evidence type="ECO:0000256" key="1">
    <source>
        <dbReference type="ARBA" id="ARBA00022737"/>
    </source>
</evidence>
<dbReference type="PANTHER" id="PTHR10039:SF14">
    <property type="entry name" value="NACHT DOMAIN-CONTAINING PROTEIN"/>
    <property type="match status" value="1"/>
</dbReference>
<gene>
    <name evidence="6" type="ORF">CMUS01_09463</name>
</gene>
<feature type="domain" description="Nephrocystin 3-like N-terminal" evidence="5">
    <location>
        <begin position="815"/>
        <end position="987"/>
    </location>
</feature>
<dbReference type="PANTHER" id="PTHR10039">
    <property type="entry name" value="AMELOGENIN"/>
    <property type="match status" value="1"/>
</dbReference>
<feature type="compositionally biased region" description="Low complexity" evidence="2">
    <location>
        <begin position="507"/>
        <end position="518"/>
    </location>
</feature>
<dbReference type="InterPro" id="IPR056884">
    <property type="entry name" value="NPHP3-like_N"/>
</dbReference>
<dbReference type="Proteomes" id="UP000639643">
    <property type="component" value="Unassembled WGS sequence"/>
</dbReference>
<feature type="transmembrane region" description="Helical" evidence="3">
    <location>
        <begin position="411"/>
        <end position="430"/>
    </location>
</feature>
<evidence type="ECO:0000313" key="6">
    <source>
        <dbReference type="EMBL" id="KAF6826380.1"/>
    </source>
</evidence>
<reference evidence="6" key="1">
    <citation type="journal article" date="2020" name="Phytopathology">
        <title>Genome Sequence Resources of Colletotrichum truncatum, C. plurivorum, C. musicola, and C. sojae: Four Species Pathogenic to Soybean (Glycine max).</title>
        <authorList>
            <person name="Rogerio F."/>
            <person name="Boufleur T.R."/>
            <person name="Ciampi-Guillardi M."/>
            <person name="Sukno S.A."/>
            <person name="Thon M.R."/>
            <person name="Massola Junior N.S."/>
            <person name="Baroncelli R."/>
        </authorList>
    </citation>
    <scope>NUCLEOTIDE SEQUENCE</scope>
    <source>
        <strain evidence="6">LFN0074</strain>
    </source>
</reference>
<evidence type="ECO:0000259" key="4">
    <source>
        <dbReference type="Pfam" id="PF22939"/>
    </source>
</evidence>
<evidence type="ECO:0000256" key="3">
    <source>
        <dbReference type="SAM" id="Phobius"/>
    </source>
</evidence>
<sequence>MHQSWFSYSISKPYPFRWFTPVALVGGLVLAVVVSLFNLSANGYYLKTIYTSDPNGTEAHANALWFRKRPFNWQDDVQAECQPHLLAVGDSFFTSNLGLRYTVRTIADKDSRSRSTMSYKNNTLTDCVPTTIELRLKKVDTAVPPAAPWWMSWTDSTMTATLDCVVVTDDGPLAVTLVASDTGSGDHTYDYVVDDDSARGGFWWGTRLLNAYWNGVMTTAAHMTNLDSSKRYVVRAGFKYTPNPSQKDIRSNTFFSHYWWLANDDSSISNKGEKDGLEKYNSKVKWYGSASLTEGLHTAKILHSLLSLDLGNCRAPSLLLDDDSLRYAILAPDDSFRARGALLNGSTAQKFGYDRYSMIPSPERTNITNLEGLVYLKDAYGALRPLTGPLGCTNATIVTQYICSVPQQKSWGVMFFSILLADLVFLQAAWKILSWTADFLVARGNPEAMSCQGHQQHHGLVRDPSYQQLLDGPKPADHELDSISDGRWQMRTERLSCVETCRRARSKSQSGKSTASSSKKPDYGLHTIVDRDSAATESIDIIAIHGLNGDYLRTLTDEATGTNWLKDHVPRIVPASRVMSFSYNSKPQFSKSTSDVLDFGDQLLECLLAERETAYLRALDNEKYMFLAKYINGVFFFGTPHKGSSLANWSTKTARLLRMASLGTSTNAQLSIDLEPFSRLTQISRSFLDRCSALHIVSCYETRKMDFLNALVSSLVARLRVLKTCSWRSSQVVERESAILGLDAEIKIPIESDHREICRFGDFNEKRFKVVKSRLDAMARTARTSTFLEVDDLMRALDTSNYEAHKSRNPSPVEGTCTWIFEKPACKAWFESASSFLLWMSADPGCGKSVLASFLIDHIMKSSRGNKTNVCYFFFKSDNLEQSEVATGIRAILHQLYGQQQNLASYAASQLRGGNLEAVETLRKAFISSIEHKDANPTICILDGLDECEPQSRGVLLRCIADYFEAQEGASNKIGQKPQLRLFISSRHENQIKVALDKPRKSTNNLASRKTFKLYSMIRLRAEDETGAISSDISKVVAAKIEDLIDRGLPVGLLQNLQDELIKRADRTFLWVSLVISLLEEKVENGASRRELDDVVRTRSIYSVYAALPASRPDLPKARKMLNLILAATRPLTVEETSIALAVGPEEDNLRDMPAERRPKRPGRLSFDDLEYELVYPYENHLKHLCGHFVRIIRSRVYLVHETAREFLLAENKPRHAAASQENTEAANEGLCSYSLKIQPETFQHTFSLADANAILLNICVAFLYCLAKPSKSSQPGEASPEGKEFLSYAAQSWTIHHHRARRWLDERDGRYYQNLCHQLFPGSVRWIEEFWHPRGPPHITGAPDDVQDYYIDFFNLDITPSLSYDGTDMQDNSDVAGSELSEGEGSEATEKEQEAGGMACGYGWTGERRDDLARLSMPSWRGVEANLSSNPGSLSNHHFPLRVDENGLVSLKFEPGRAGGPPENGR</sequence>
<dbReference type="Pfam" id="PF22939">
    <property type="entry name" value="WHD_GPIID"/>
    <property type="match status" value="1"/>
</dbReference>
<dbReference type="EMBL" id="WIGM01000402">
    <property type="protein sequence ID" value="KAF6826380.1"/>
    <property type="molecule type" value="Genomic_DNA"/>
</dbReference>
<dbReference type="Pfam" id="PF24883">
    <property type="entry name" value="NPHP3_N"/>
    <property type="match status" value="1"/>
</dbReference>
<keyword evidence="3" id="KW-0812">Transmembrane</keyword>
<comment type="caution">
    <text evidence="6">The sequence shown here is derived from an EMBL/GenBank/DDBJ whole genome shotgun (WGS) entry which is preliminary data.</text>
</comment>
<feature type="domain" description="GPI inositol-deacylase winged helix" evidence="4">
    <location>
        <begin position="1117"/>
        <end position="1213"/>
    </location>
</feature>
<proteinExistence type="predicted"/>
<keyword evidence="3" id="KW-0472">Membrane</keyword>
<dbReference type="InterPro" id="IPR054471">
    <property type="entry name" value="GPIID_WHD"/>
</dbReference>
<evidence type="ECO:0000313" key="7">
    <source>
        <dbReference type="Proteomes" id="UP000639643"/>
    </source>
</evidence>
<feature type="region of interest" description="Disordered" evidence="2">
    <location>
        <begin position="1366"/>
        <end position="1404"/>
    </location>
</feature>
<evidence type="ECO:0000256" key="2">
    <source>
        <dbReference type="SAM" id="MobiDB-lite"/>
    </source>
</evidence>
<dbReference type="SUPFAM" id="SSF52540">
    <property type="entry name" value="P-loop containing nucleoside triphosphate hydrolases"/>
    <property type="match status" value="1"/>
</dbReference>
<evidence type="ECO:0000259" key="5">
    <source>
        <dbReference type="Pfam" id="PF24883"/>
    </source>
</evidence>
<feature type="compositionally biased region" description="Polar residues" evidence="2">
    <location>
        <begin position="1366"/>
        <end position="1376"/>
    </location>
</feature>
<feature type="region of interest" description="Disordered" evidence="2">
    <location>
        <begin position="503"/>
        <end position="522"/>
    </location>
</feature>
<keyword evidence="7" id="KW-1185">Reference proteome</keyword>
<protein>
    <submittedName>
        <fullName evidence="6">Ankyrin repeat protein</fullName>
    </submittedName>
</protein>
<accession>A0A8H6K8D4</accession>
<dbReference type="Gene3D" id="3.40.50.300">
    <property type="entry name" value="P-loop containing nucleotide triphosphate hydrolases"/>
    <property type="match status" value="1"/>
</dbReference>
<dbReference type="OrthoDB" id="5243026at2759"/>
<keyword evidence="3" id="KW-1133">Transmembrane helix</keyword>
<feature type="transmembrane region" description="Helical" evidence="3">
    <location>
        <begin position="18"/>
        <end position="39"/>
    </location>
</feature>
<name>A0A8H6K8D4_9PEZI</name>
<organism evidence="6 7">
    <name type="scientific">Colletotrichum musicola</name>
    <dbReference type="NCBI Taxonomy" id="2175873"/>
    <lineage>
        <taxon>Eukaryota</taxon>
        <taxon>Fungi</taxon>
        <taxon>Dikarya</taxon>
        <taxon>Ascomycota</taxon>
        <taxon>Pezizomycotina</taxon>
        <taxon>Sordariomycetes</taxon>
        <taxon>Hypocreomycetidae</taxon>
        <taxon>Glomerellales</taxon>
        <taxon>Glomerellaceae</taxon>
        <taxon>Colletotrichum</taxon>
        <taxon>Colletotrichum orchidearum species complex</taxon>
    </lineage>
</organism>